<gene>
    <name evidence="6" type="ORF">LUZ62_055219</name>
</gene>
<accession>A0AAV8DQJ0</accession>
<dbReference type="InterPro" id="IPR005343">
    <property type="entry name" value="Noc2"/>
</dbReference>
<dbReference type="EMBL" id="JAMFTS010000003">
    <property type="protein sequence ID" value="KAJ4770962.1"/>
    <property type="molecule type" value="Genomic_DNA"/>
</dbReference>
<name>A0AAV8DQJ0_9POAL</name>
<keyword evidence="7" id="KW-1185">Reference proteome</keyword>
<dbReference type="GO" id="GO:0005654">
    <property type="term" value="C:nucleoplasm"/>
    <property type="evidence" value="ECO:0007669"/>
    <property type="project" value="TreeGrafter"/>
</dbReference>
<dbReference type="AlphaFoldDB" id="A0AAV8DQJ0"/>
<dbReference type="Proteomes" id="UP001140206">
    <property type="component" value="Chromosome 3"/>
</dbReference>
<dbReference type="Pfam" id="PF03715">
    <property type="entry name" value="Noc2"/>
    <property type="match status" value="1"/>
</dbReference>
<evidence type="ECO:0000256" key="1">
    <source>
        <dbReference type="ARBA" id="ARBA00004123"/>
    </source>
</evidence>
<keyword evidence="5" id="KW-0472">Membrane</keyword>
<dbReference type="PANTHER" id="PTHR12687">
    <property type="entry name" value="NUCLEOLAR COMPLEX 2 AND RAD4-RELATED"/>
    <property type="match status" value="1"/>
</dbReference>
<comment type="subcellular location">
    <subcellularLocation>
        <location evidence="1">Nucleus</location>
    </subcellularLocation>
</comment>
<protein>
    <recommendedName>
        <fullName evidence="8">Nucleolar complex protein 2</fullName>
    </recommendedName>
</protein>
<keyword evidence="5" id="KW-1133">Transmembrane helix</keyword>
<dbReference type="GO" id="GO:0030690">
    <property type="term" value="C:Noc1p-Noc2p complex"/>
    <property type="evidence" value="ECO:0007669"/>
    <property type="project" value="TreeGrafter"/>
</dbReference>
<feature type="compositionally biased region" description="Basic residues" evidence="4">
    <location>
        <begin position="1"/>
        <end position="14"/>
    </location>
</feature>
<keyword evidence="3" id="KW-0539">Nucleus</keyword>
<dbReference type="PANTHER" id="PTHR12687:SF8">
    <property type="entry name" value="PROTEIN REBELOTE"/>
    <property type="match status" value="1"/>
</dbReference>
<feature type="compositionally biased region" description="Basic residues" evidence="4">
    <location>
        <begin position="22"/>
        <end position="37"/>
    </location>
</feature>
<evidence type="ECO:0000256" key="3">
    <source>
        <dbReference type="ARBA" id="ARBA00023242"/>
    </source>
</evidence>
<evidence type="ECO:0000256" key="5">
    <source>
        <dbReference type="SAM" id="Phobius"/>
    </source>
</evidence>
<evidence type="ECO:0000256" key="4">
    <source>
        <dbReference type="SAM" id="MobiDB-lite"/>
    </source>
</evidence>
<reference evidence="6" key="1">
    <citation type="submission" date="2022-08" db="EMBL/GenBank/DDBJ databases">
        <authorList>
            <person name="Marques A."/>
        </authorList>
    </citation>
    <scope>NUCLEOTIDE SEQUENCE</scope>
    <source>
        <strain evidence="6">RhyPub2mFocal</strain>
        <tissue evidence="6">Leaves</tissue>
    </source>
</reference>
<sequence>MAKKLGKKARKFARKGLQTVQKQKRKQRTFFKKKSAPRGRGLNGEAPDENEENLNHERNVSQLDQNVGGGHVFDKNIGNLLGEEDEVELEDDFSDSDGYLSEDTECPYISENENENISRDDTARGTFQEENTEIKMQIAKQKKELDKLLAKDKEFAKFLESRRSQLEQYDRMVSDDEEVEGDEEEEEEEEQEEQTRQPVTQTTLDVWCWLVTEDPNSPALRNLLNLYHNASLFGVITSRNEKSAQIVSHEVYSTVINFVLCEADGIFRALLGVAENSNAERILMKLKSSKEWLNVGPLVKSYFKSSIKLLNQVTDTMLLVFLLFRLMSSVVFLHAFSSLGRRLIKILVRFWSTGEDQLSTSAFLLMKEVASQLSSDYFNICMKAMYRTFVARCKFVDDSNLARIDFMKSSFLEITSLDVQQSYLVAVSSLQRLGDVVKHSSTTKKKEDLMKINNWQYINCLNLWVKFICLNYKENNLQQLFDKAVRVIFGVTSLFTGPRFLPLKLKCAQMLNDLSLTSGHFIPVSSLVFECLDLTGGVTGKMDGDEEPRLKLSTLLKVPGNLLKSRRFQEECVRSSVEVLCTHFSQWSFHVSLPELSTIPLILLKRCHEKATVESVRRLIKRFIDQAEQNRDFLQMKRDGVSFSPNDQTSIDNFLLLEKSNAKSTFTQFYASMLQNSQIRNMVK</sequence>
<organism evidence="6 7">
    <name type="scientific">Rhynchospora pubera</name>
    <dbReference type="NCBI Taxonomy" id="906938"/>
    <lineage>
        <taxon>Eukaryota</taxon>
        <taxon>Viridiplantae</taxon>
        <taxon>Streptophyta</taxon>
        <taxon>Embryophyta</taxon>
        <taxon>Tracheophyta</taxon>
        <taxon>Spermatophyta</taxon>
        <taxon>Magnoliopsida</taxon>
        <taxon>Liliopsida</taxon>
        <taxon>Poales</taxon>
        <taxon>Cyperaceae</taxon>
        <taxon>Cyperoideae</taxon>
        <taxon>Rhynchosporeae</taxon>
        <taxon>Rhynchospora</taxon>
    </lineage>
</organism>
<feature type="region of interest" description="Disordered" evidence="4">
    <location>
        <begin position="169"/>
        <end position="199"/>
    </location>
</feature>
<keyword evidence="5" id="KW-0812">Transmembrane</keyword>
<dbReference type="GO" id="GO:0042273">
    <property type="term" value="P:ribosomal large subunit biogenesis"/>
    <property type="evidence" value="ECO:0007669"/>
    <property type="project" value="TreeGrafter"/>
</dbReference>
<dbReference type="GO" id="GO:0005730">
    <property type="term" value="C:nucleolus"/>
    <property type="evidence" value="ECO:0007669"/>
    <property type="project" value="TreeGrafter"/>
</dbReference>
<proteinExistence type="inferred from homology"/>
<evidence type="ECO:0000313" key="6">
    <source>
        <dbReference type="EMBL" id="KAJ4770962.1"/>
    </source>
</evidence>
<feature type="region of interest" description="Disordered" evidence="4">
    <location>
        <begin position="87"/>
        <end position="130"/>
    </location>
</feature>
<dbReference type="GO" id="GO:0030691">
    <property type="term" value="C:Noc2p-Noc3p complex"/>
    <property type="evidence" value="ECO:0007669"/>
    <property type="project" value="TreeGrafter"/>
</dbReference>
<feature type="compositionally biased region" description="Acidic residues" evidence="4">
    <location>
        <begin position="87"/>
        <end position="105"/>
    </location>
</feature>
<comment type="caution">
    <text evidence="6">The sequence shown here is derived from an EMBL/GenBank/DDBJ whole genome shotgun (WGS) entry which is preliminary data.</text>
</comment>
<evidence type="ECO:0008006" key="8">
    <source>
        <dbReference type="Google" id="ProtNLM"/>
    </source>
</evidence>
<feature type="transmembrane region" description="Helical" evidence="5">
    <location>
        <begin position="317"/>
        <end position="336"/>
    </location>
</feature>
<feature type="region of interest" description="Disordered" evidence="4">
    <location>
        <begin position="1"/>
        <end position="71"/>
    </location>
</feature>
<comment type="similarity">
    <text evidence="2">Belongs to the NOC2 family.</text>
</comment>
<evidence type="ECO:0000313" key="7">
    <source>
        <dbReference type="Proteomes" id="UP001140206"/>
    </source>
</evidence>
<evidence type="ECO:0000256" key="2">
    <source>
        <dbReference type="ARBA" id="ARBA00005907"/>
    </source>
</evidence>
<feature type="compositionally biased region" description="Acidic residues" evidence="4">
    <location>
        <begin position="175"/>
        <end position="192"/>
    </location>
</feature>